<dbReference type="PRINTS" id="PR00125">
    <property type="entry name" value="ATPASEDELTA"/>
</dbReference>
<dbReference type="AlphaFoldDB" id="A0A6M8SMK8"/>
<gene>
    <name evidence="8" type="primary">atpH</name>
    <name evidence="9" type="ORF">HQN60_06380</name>
</gene>
<dbReference type="NCBIfam" id="TIGR01145">
    <property type="entry name" value="ATP_synt_delta"/>
    <property type="match status" value="1"/>
</dbReference>
<dbReference type="EMBL" id="CP054143">
    <property type="protein sequence ID" value="QKJ66353.1"/>
    <property type="molecule type" value="Genomic_DNA"/>
</dbReference>
<reference evidence="9 10" key="1">
    <citation type="submission" date="2020-05" db="EMBL/GenBank/DDBJ databases">
        <title>Complete genome sequence of Deefgea sp. D17.</title>
        <authorList>
            <person name="Bae J.-W."/>
            <person name="Han J.E."/>
        </authorList>
    </citation>
    <scope>NUCLEOTIDE SEQUENCE [LARGE SCALE GENOMIC DNA]</scope>
    <source>
        <strain evidence="9 10">D17</strain>
    </source>
</reference>
<accession>A0A6M8SMK8</accession>
<evidence type="ECO:0000256" key="2">
    <source>
        <dbReference type="ARBA" id="ARBA00022448"/>
    </source>
</evidence>
<keyword evidence="4 8" id="KW-0406">Ion transport</keyword>
<dbReference type="Gene3D" id="1.10.520.20">
    <property type="entry name" value="N-terminal domain of the delta subunit of the F1F0-ATP synthase"/>
    <property type="match status" value="1"/>
</dbReference>
<keyword evidence="3 8" id="KW-0375">Hydrogen ion transport</keyword>
<dbReference type="KEGG" id="dee:HQN60_06380"/>
<keyword evidence="8" id="KW-1003">Cell membrane</keyword>
<protein>
    <recommendedName>
        <fullName evidence="8">ATP synthase subunit delta</fullName>
    </recommendedName>
    <alternativeName>
        <fullName evidence="8">ATP synthase F(1) sector subunit delta</fullName>
    </alternativeName>
    <alternativeName>
        <fullName evidence="8">F-type ATPase subunit delta</fullName>
        <shortName evidence="8">F-ATPase subunit delta</shortName>
    </alternativeName>
</protein>
<comment type="function">
    <text evidence="8">This protein is part of the stalk that links CF(0) to CF(1). It either transmits conformational changes from CF(0) to CF(1) or is implicated in proton conduction.</text>
</comment>
<dbReference type="RefSeq" id="WP_173532857.1">
    <property type="nucleotide sequence ID" value="NZ_CP054143.1"/>
</dbReference>
<dbReference type="NCBIfam" id="NF004402">
    <property type="entry name" value="PRK05758.2-2"/>
    <property type="match status" value="1"/>
</dbReference>
<keyword evidence="5 8" id="KW-0472">Membrane</keyword>
<evidence type="ECO:0000256" key="5">
    <source>
        <dbReference type="ARBA" id="ARBA00023136"/>
    </source>
</evidence>
<evidence type="ECO:0000256" key="1">
    <source>
        <dbReference type="ARBA" id="ARBA00004370"/>
    </source>
</evidence>
<comment type="subcellular location">
    <subcellularLocation>
        <location evidence="8">Cell membrane</location>
        <topology evidence="8">Peripheral membrane protein</topology>
    </subcellularLocation>
    <subcellularLocation>
        <location evidence="1">Membrane</location>
    </subcellularLocation>
</comment>
<evidence type="ECO:0000256" key="3">
    <source>
        <dbReference type="ARBA" id="ARBA00022781"/>
    </source>
</evidence>
<evidence type="ECO:0000256" key="6">
    <source>
        <dbReference type="ARBA" id="ARBA00023196"/>
    </source>
</evidence>
<name>A0A6M8SMK8_9NEIS</name>
<dbReference type="Pfam" id="PF00213">
    <property type="entry name" value="OSCP"/>
    <property type="match status" value="1"/>
</dbReference>
<comment type="similarity">
    <text evidence="8">Belongs to the ATPase delta chain family.</text>
</comment>
<dbReference type="GO" id="GO:0046933">
    <property type="term" value="F:proton-transporting ATP synthase activity, rotational mechanism"/>
    <property type="evidence" value="ECO:0007669"/>
    <property type="project" value="UniProtKB-UniRule"/>
</dbReference>
<evidence type="ECO:0000256" key="7">
    <source>
        <dbReference type="ARBA" id="ARBA00023310"/>
    </source>
</evidence>
<dbReference type="PANTHER" id="PTHR11910">
    <property type="entry name" value="ATP SYNTHASE DELTA CHAIN"/>
    <property type="match status" value="1"/>
</dbReference>
<comment type="function">
    <text evidence="8">F(1)F(0) ATP synthase produces ATP from ADP in the presence of a proton or sodium gradient. F-type ATPases consist of two structural domains, F(1) containing the extramembraneous catalytic core and F(0) containing the membrane proton channel, linked together by a central stalk and a peripheral stalk. During catalysis, ATP synthesis in the catalytic domain of F(1) is coupled via a rotary mechanism of the central stalk subunits to proton translocation.</text>
</comment>
<sequence>MAELITVARPYAEAVFRLAKESNTLSQWSDTLANLALIAQNQEILDVVANPKCSADQVQELLVGLLGTEANAEVKNFLAAVLENRRFATLPAVSTLFEELKAADEGVAQAHIESAFAMTDAQLAELTATLTQQLKRKISADVSVNPELIGGVKVTIGDLVIDASVSGKLTALATSLKS</sequence>
<dbReference type="InterPro" id="IPR026015">
    <property type="entry name" value="ATP_synth_OSCP/delta_N_sf"/>
</dbReference>
<keyword evidence="10" id="KW-1185">Reference proteome</keyword>
<organism evidence="9 10">
    <name type="scientific">Deefgea piscis</name>
    <dbReference type="NCBI Taxonomy" id="2739061"/>
    <lineage>
        <taxon>Bacteria</taxon>
        <taxon>Pseudomonadati</taxon>
        <taxon>Pseudomonadota</taxon>
        <taxon>Betaproteobacteria</taxon>
        <taxon>Neisseriales</taxon>
        <taxon>Chitinibacteraceae</taxon>
        <taxon>Deefgea</taxon>
    </lineage>
</organism>
<keyword evidence="2 8" id="KW-0813">Transport</keyword>
<proteinExistence type="inferred from homology"/>
<keyword evidence="7 8" id="KW-0066">ATP synthesis</keyword>
<keyword evidence="6 8" id="KW-0139">CF(1)</keyword>
<evidence type="ECO:0000313" key="9">
    <source>
        <dbReference type="EMBL" id="QKJ66353.1"/>
    </source>
</evidence>
<evidence type="ECO:0000256" key="4">
    <source>
        <dbReference type="ARBA" id="ARBA00023065"/>
    </source>
</evidence>
<dbReference type="SUPFAM" id="SSF47928">
    <property type="entry name" value="N-terminal domain of the delta subunit of the F1F0-ATP synthase"/>
    <property type="match status" value="1"/>
</dbReference>
<evidence type="ECO:0000256" key="8">
    <source>
        <dbReference type="HAMAP-Rule" id="MF_01416"/>
    </source>
</evidence>
<dbReference type="HAMAP" id="MF_01416">
    <property type="entry name" value="ATP_synth_delta_bact"/>
    <property type="match status" value="1"/>
</dbReference>
<dbReference type="GO" id="GO:0045259">
    <property type="term" value="C:proton-transporting ATP synthase complex"/>
    <property type="evidence" value="ECO:0007669"/>
    <property type="project" value="UniProtKB-KW"/>
</dbReference>
<dbReference type="Proteomes" id="UP000504844">
    <property type="component" value="Chromosome"/>
</dbReference>
<evidence type="ECO:0000313" key="10">
    <source>
        <dbReference type="Proteomes" id="UP000504844"/>
    </source>
</evidence>
<dbReference type="InterPro" id="IPR000711">
    <property type="entry name" value="ATPase_OSCP/dsu"/>
</dbReference>
<dbReference type="GO" id="GO:0005886">
    <property type="term" value="C:plasma membrane"/>
    <property type="evidence" value="ECO:0007669"/>
    <property type="project" value="UniProtKB-SubCell"/>
</dbReference>